<proteinExistence type="predicted"/>
<protein>
    <submittedName>
        <fullName evidence="1">Uncharacterized protein</fullName>
    </submittedName>
</protein>
<evidence type="ECO:0000313" key="1">
    <source>
        <dbReference type="EMBL" id="KAI9903482.1"/>
    </source>
</evidence>
<dbReference type="Proteomes" id="UP001163324">
    <property type="component" value="Chromosome 1"/>
</dbReference>
<keyword evidence="2" id="KW-1185">Reference proteome</keyword>
<reference evidence="1" key="1">
    <citation type="submission" date="2022-10" db="EMBL/GenBank/DDBJ databases">
        <title>Complete Genome of Trichothecium roseum strain YXFP-22015, a Plant Pathogen Isolated from Citrus.</title>
        <authorList>
            <person name="Wang Y."/>
            <person name="Zhu L."/>
        </authorList>
    </citation>
    <scope>NUCLEOTIDE SEQUENCE</scope>
    <source>
        <strain evidence="1">YXFP-22015</strain>
    </source>
</reference>
<gene>
    <name evidence="1" type="ORF">N3K66_000011</name>
</gene>
<comment type="caution">
    <text evidence="1">The sequence shown here is derived from an EMBL/GenBank/DDBJ whole genome shotgun (WGS) entry which is preliminary data.</text>
</comment>
<accession>A0ACC0VAR9</accession>
<dbReference type="EMBL" id="CM047940">
    <property type="protein sequence ID" value="KAI9903482.1"/>
    <property type="molecule type" value="Genomic_DNA"/>
</dbReference>
<name>A0ACC0VAR9_9HYPO</name>
<organism evidence="1 2">
    <name type="scientific">Trichothecium roseum</name>
    <dbReference type="NCBI Taxonomy" id="47278"/>
    <lineage>
        <taxon>Eukaryota</taxon>
        <taxon>Fungi</taxon>
        <taxon>Dikarya</taxon>
        <taxon>Ascomycota</taxon>
        <taxon>Pezizomycotina</taxon>
        <taxon>Sordariomycetes</taxon>
        <taxon>Hypocreomycetidae</taxon>
        <taxon>Hypocreales</taxon>
        <taxon>Hypocreales incertae sedis</taxon>
        <taxon>Trichothecium</taxon>
    </lineage>
</organism>
<evidence type="ECO:0000313" key="2">
    <source>
        <dbReference type="Proteomes" id="UP001163324"/>
    </source>
</evidence>
<sequence>MASLNAKEIMADDMDQIWKLNAIVPDTIEECIHTIVAAEADRNPDKLAIHSWDGKLTYAELDEYSTRLASHLGRVGVHPDSVVPLCFEKSMWTIVAILGVLKAGGAFSLVEPTQPETRLQSIVEQCSASVICASNSSAHLFASLDVEVVIVGNDTLDDWRHDGAVVEADPSRPMYVCFTSGSTGQPKGIVIAHSSFCTAFRNQAHQLGFGPESRVFDFISYSFDVSVHNAMTTLAVGATLCIPSEKQRRGSLNETIRDLGATLITLTPTVARLLEPSALPDLKTLILLGEPPIQSDLQRLWDNLAIINAYGPAECTPISTINSTARTAEEVMSIGSGVVVEAIEPDGDREKVMLAAFVLKREPTEGDASEDSDRMIDSELGISAFNVSAETEAALSQRLPVYMMPSTFFTMASVPLTASGKTDRKRLRQFGSRLSAQRLAELQTAAVGEKRQPSTAAEWRLRDLWAQVLNIEARGIGADDSFFRLGGDSIAAMKLVGAARRAGVVLAVTDVFRKPRLAAQAQAQEIVSMSTPEEIQPFSLLGNETDQSTIRKDLSVLCNVKEEVVEDAYPCTQLQEGLMSLNAKRTGDYVFQAVLRLAEGVQLSALQNACSEVVRSTAILRTKIVHHSLFGLVQVICEEGIDWASSENLAEYLENDKAIPMDLGDALSRFAIVEEPYEKRWLVWTVHHALYDGWSLPLVLDLIGKAYHDHAKPKVPDGRAGFNSFVKHLAGGLENDAKEYWKTYMADGEFGPFPALPASVKEPVATAKLEAEYAIPTNADTEITMSTMIRGALGILISQYTGDWPAADRKD</sequence>